<proteinExistence type="predicted"/>
<gene>
    <name evidence="1" type="ORF">NBRC3188_2418</name>
</gene>
<name>A0A401WWL7_ACEPA</name>
<sequence length="67" mass="6833">MGMNHGIIQALTQTPPPEHIKAVAGILKTPRGLELARISALNAGCMLADVLPNSVSLPTACMAGKAA</sequence>
<evidence type="ECO:0000313" key="2">
    <source>
        <dbReference type="Proteomes" id="UP000287300"/>
    </source>
</evidence>
<dbReference type="AlphaFoldDB" id="A0A401WWL7"/>
<comment type="caution">
    <text evidence="1">The sequence shown here is derived from an EMBL/GenBank/DDBJ whole genome shotgun (WGS) entry which is preliminary data.</text>
</comment>
<evidence type="ECO:0000313" key="1">
    <source>
        <dbReference type="EMBL" id="GCD53721.1"/>
    </source>
</evidence>
<accession>A0A401WWL7</accession>
<dbReference type="Proteomes" id="UP000287300">
    <property type="component" value="Unassembled WGS sequence"/>
</dbReference>
<protein>
    <submittedName>
        <fullName evidence="1">Uncharacterized protein</fullName>
    </submittedName>
</protein>
<organism evidence="1 2">
    <name type="scientific">Acetobacter pasteurianus NBRC 3188</name>
    <dbReference type="NCBI Taxonomy" id="1226663"/>
    <lineage>
        <taxon>Bacteria</taxon>
        <taxon>Pseudomonadati</taxon>
        <taxon>Pseudomonadota</taxon>
        <taxon>Alphaproteobacteria</taxon>
        <taxon>Acetobacterales</taxon>
        <taxon>Acetobacteraceae</taxon>
        <taxon>Acetobacter</taxon>
    </lineage>
</organism>
<reference evidence="1 2" key="1">
    <citation type="submission" date="2016-06" db="EMBL/GenBank/DDBJ databases">
        <title>Acetobacter pasteurianus NBRC 3188 whole genome sequencing project.</title>
        <authorList>
            <person name="Matsutani M."/>
            <person name="Shiwa Y."/>
            <person name="Okamoto-Kainuma A."/>
            <person name="Ishikawa M."/>
            <person name="Koizumi Y."/>
            <person name="Yoshikawa H."/>
            <person name="Yakushi T."/>
            <person name="Matsushita K."/>
        </authorList>
    </citation>
    <scope>NUCLEOTIDE SEQUENCE [LARGE SCALE GENOMIC DNA]</scope>
    <source>
        <strain evidence="1 2">NBRC 3188</strain>
    </source>
</reference>
<dbReference type="EMBL" id="BDES01000067">
    <property type="protein sequence ID" value="GCD53721.1"/>
    <property type="molecule type" value="Genomic_DNA"/>
</dbReference>